<protein>
    <submittedName>
        <fullName evidence="7">Uncharacterized mitochondrial protein AtMg00810-like</fullName>
    </submittedName>
</protein>
<evidence type="ECO:0000256" key="3">
    <source>
        <dbReference type="SAM" id="Coils"/>
    </source>
</evidence>
<feature type="domain" description="Reverse transcriptase Ty1/copia-type" evidence="5">
    <location>
        <begin position="1125"/>
        <end position="1206"/>
    </location>
</feature>
<proteinExistence type="predicted"/>
<feature type="region of interest" description="Disordered" evidence="4">
    <location>
        <begin position="274"/>
        <end position="330"/>
    </location>
</feature>
<feature type="compositionally biased region" description="Basic residues" evidence="4">
    <location>
        <begin position="1373"/>
        <end position="1382"/>
    </location>
</feature>
<keyword evidence="1" id="KW-0479">Metal-binding</keyword>
<keyword evidence="2" id="KW-0378">Hydrolase</keyword>
<name>A0A699GIB7_TANCI</name>
<dbReference type="InterPro" id="IPR025724">
    <property type="entry name" value="GAG-pre-integrase_dom"/>
</dbReference>
<dbReference type="Pfam" id="PF07727">
    <property type="entry name" value="RVT_2"/>
    <property type="match status" value="2"/>
</dbReference>
<evidence type="ECO:0000313" key="7">
    <source>
        <dbReference type="EMBL" id="GEU29534.1"/>
    </source>
</evidence>
<feature type="coiled-coil region" evidence="3">
    <location>
        <begin position="114"/>
        <end position="141"/>
    </location>
</feature>
<feature type="domain" description="GAG-pre-integrase" evidence="6">
    <location>
        <begin position="549"/>
        <end position="620"/>
    </location>
</feature>
<dbReference type="GO" id="GO:0046872">
    <property type="term" value="F:metal ion binding"/>
    <property type="evidence" value="ECO:0007669"/>
    <property type="project" value="UniProtKB-KW"/>
</dbReference>
<sequence>MESLSPQVVSAAKLPILNPNEFDLWKIRIEQYFLMTDYSLWERLARKNELKAHGTLLMALPDKHQLKFNIHKDAKTLMEAIKKRFGGNKETKKVQKTLLKQAYENFTGLSSESLDQIHDRLQKLINQLEILKESLSQEDINLNTNEPVSVVASVFTASAKIPIFALPNVDTLAMTGVFRQKRNLPTIPSWPLPLQVLLVLTMRYQSGDGYHAVPPPYTGTFMPPKPDLVFHDAPNVYKTVHTAFNVELSPTKPDTDLSHTHRPSAPIIEDWVSDSKDDSEAEIPQNAPSFVQPNEQVKTPKPSVKPVETSIPAANPKTAIPKPKSHGNSRNRKACFVCKSLTHLIKNCDYYEKKMDQTPARNHAPRGNHQQYAIMTLPNPQRHVVPTAVLTKSKLVPLTTTRQVTTVVSSNNVTRPRPSKLLSPSLIHHLEGTLTVTHPLKLVIFLQKLLLLRLPWLMLLKGNPQHALKDKGVIDSGYLRHMIGNMSYLNNFEEKKVDMLPLVEIQRVMCDKNNSVLFTDTKCIVLSPEFKLLDENQVLVRVPWENNMYNVDLKNIVLSGDLTCLFAKAILDESNLWHRRLGHVNFKTLNKLVKGNLVRGLPSKVFENNHTCVACKKGKQHRASCKNKSVSSVSQPLQRFTWLFFLATKDETSPILKTCITGIENQLSLKNRVLVTKPHNKTPYELLHGRTPSIGFMRPFGCPVTILNTLDSLGKFNGKVDEGFLVGYSTYTRYKTLLNELANDGVNLSKHKINVGFVNSLPEKCLTFSQGLRNANHTQTLDLADIYRRFVYEDNLIQRGYSNTKKALITTPSRSAISTTFFSNNVIQDFQENSDDEVDERSSEEYLRDLEIEYHERALLANSKHFIKRRKNFLKDEKVTQIKVLMALVDDELTDGKSHAQNGKWVDITITKVNTLLPMDEDADWQNYLKIPYSTTSLEKPLGSFFKLRDNAIDLLTSLFEREIRLRYPLDEFLHDDDPSRQYQVDSDISYYAIPHGRSLTELTQENQVPEVFVPNEHDVPLTENIKDPFDLINTKGTHEQNVQDDQMITQPTDVSSWNNTEVSRPITEPLVPDVTYAFLNGKLKEEVYVKQPPGFESSEFPDYVCKLDKALYRLKQAPRYGDVFLVQVYVDDIIFGSTSYKLCKQFEKLMTKKFEMSMMGELTYFLRLQIKQDGKGILICQEWYTRNLLKKYDISNSSSVKTPMVPPNNLGHDLAGKPVNETSYRRMIGEFWSTVVAFDPFPSADEPEKRPLKEFLIKFSISNVQRPLTLDFQIFCSSISLDNNNGKYVEHPTTEVLGRNYSLLSVNSIQQLLAYSLITGTEVDIGEIIYSDLRDSVSPPPLAVKPNKGKSQTMTSTSPKSQGPKASGALFKKSKRPKSRKPPTETKVTPPQLRKASKQSHSVSSAIVPNLEDLERTIHFTSKRLPSTLDEGTRKSKPLPEGTAKTTPRPEGSIGDKDSGGHKPPVDIEPLHPTDADLSRTGEPSYEGEPDTQPMILSYADVRAIFLSKDEAQESEEDILGADKPTASTDPYPEASDIDSSSDNILKKYDDTIPLTERELVKYLKKVSRVLFERIIEDQWKKHEEAVVKDQRKLVKASSIVRPNLDEPVVREEAENLGIHPKEAITSKAGDLFKKAQDAEHEVLKRQHTKKVRKSVELRKHKYDRYERLRKIPGELGIQSTLSAPKQALSQTLGRK</sequence>
<feature type="compositionally biased region" description="Polar residues" evidence="4">
    <location>
        <begin position="286"/>
        <end position="297"/>
    </location>
</feature>
<dbReference type="PANTHER" id="PTHR42648:SF32">
    <property type="entry name" value="RIBONUCLEASE H-LIKE DOMAIN, GAG-PRE-INTEGRASE DOMAIN PROTEIN-RELATED"/>
    <property type="match status" value="1"/>
</dbReference>
<dbReference type="PANTHER" id="PTHR42648">
    <property type="entry name" value="TRANSPOSASE, PUTATIVE-RELATED"/>
    <property type="match status" value="1"/>
</dbReference>
<evidence type="ECO:0000259" key="6">
    <source>
        <dbReference type="Pfam" id="PF13976"/>
    </source>
</evidence>
<accession>A0A699GIB7</accession>
<evidence type="ECO:0000256" key="2">
    <source>
        <dbReference type="ARBA" id="ARBA00022801"/>
    </source>
</evidence>
<feature type="region of interest" description="Disordered" evidence="4">
    <location>
        <begin position="1340"/>
        <end position="1409"/>
    </location>
</feature>
<evidence type="ECO:0000256" key="1">
    <source>
        <dbReference type="ARBA" id="ARBA00022723"/>
    </source>
</evidence>
<dbReference type="EMBL" id="BKCJ010000077">
    <property type="protein sequence ID" value="GEU29534.1"/>
    <property type="molecule type" value="Genomic_DNA"/>
</dbReference>
<feature type="domain" description="Reverse transcriptase Ty1/copia-type" evidence="5">
    <location>
        <begin position="1074"/>
        <end position="1120"/>
    </location>
</feature>
<keyword evidence="3" id="KW-0175">Coiled coil</keyword>
<organism evidence="7">
    <name type="scientific">Tanacetum cinerariifolium</name>
    <name type="common">Dalmatian daisy</name>
    <name type="synonym">Chrysanthemum cinerariifolium</name>
    <dbReference type="NCBI Taxonomy" id="118510"/>
    <lineage>
        <taxon>Eukaryota</taxon>
        <taxon>Viridiplantae</taxon>
        <taxon>Streptophyta</taxon>
        <taxon>Embryophyta</taxon>
        <taxon>Tracheophyta</taxon>
        <taxon>Spermatophyta</taxon>
        <taxon>Magnoliopsida</taxon>
        <taxon>eudicotyledons</taxon>
        <taxon>Gunneridae</taxon>
        <taxon>Pentapetalae</taxon>
        <taxon>asterids</taxon>
        <taxon>campanulids</taxon>
        <taxon>Asterales</taxon>
        <taxon>Asteraceae</taxon>
        <taxon>Asteroideae</taxon>
        <taxon>Anthemideae</taxon>
        <taxon>Anthemidinae</taxon>
        <taxon>Tanacetum</taxon>
    </lineage>
</organism>
<evidence type="ECO:0000256" key="4">
    <source>
        <dbReference type="SAM" id="MobiDB-lite"/>
    </source>
</evidence>
<feature type="compositionally biased region" description="Polar residues" evidence="4">
    <location>
        <begin position="1350"/>
        <end position="1362"/>
    </location>
</feature>
<dbReference type="Pfam" id="PF13976">
    <property type="entry name" value="gag_pre-integrs"/>
    <property type="match status" value="1"/>
</dbReference>
<feature type="region of interest" description="Disordered" evidence="4">
    <location>
        <begin position="1511"/>
        <end position="1545"/>
    </location>
</feature>
<dbReference type="InterPro" id="IPR039537">
    <property type="entry name" value="Retrotran_Ty1/copia-like"/>
</dbReference>
<feature type="compositionally biased region" description="Basic and acidic residues" evidence="4">
    <location>
        <begin position="1455"/>
        <end position="1481"/>
    </location>
</feature>
<dbReference type="Pfam" id="PF14223">
    <property type="entry name" value="Retrotran_gag_2"/>
    <property type="match status" value="1"/>
</dbReference>
<comment type="caution">
    <text evidence="7">The sequence shown here is derived from an EMBL/GenBank/DDBJ whole genome shotgun (WGS) entry which is preliminary data.</text>
</comment>
<evidence type="ECO:0000259" key="5">
    <source>
        <dbReference type="Pfam" id="PF07727"/>
    </source>
</evidence>
<reference evidence="7" key="1">
    <citation type="journal article" date="2019" name="Sci. Rep.">
        <title>Draft genome of Tanacetum cinerariifolium, the natural source of mosquito coil.</title>
        <authorList>
            <person name="Yamashiro T."/>
            <person name="Shiraishi A."/>
            <person name="Satake H."/>
            <person name="Nakayama K."/>
        </authorList>
    </citation>
    <scope>NUCLEOTIDE SEQUENCE</scope>
</reference>
<dbReference type="GO" id="GO:0016787">
    <property type="term" value="F:hydrolase activity"/>
    <property type="evidence" value="ECO:0007669"/>
    <property type="project" value="UniProtKB-KW"/>
</dbReference>
<dbReference type="InterPro" id="IPR013103">
    <property type="entry name" value="RVT_2"/>
</dbReference>
<gene>
    <name evidence="7" type="ORF">Tci_001512</name>
</gene>
<feature type="region of interest" description="Disordered" evidence="4">
    <location>
        <begin position="1423"/>
        <end position="1495"/>
    </location>
</feature>